<dbReference type="Pfam" id="PF10011">
    <property type="entry name" value="DUF2254"/>
    <property type="match status" value="1"/>
</dbReference>
<evidence type="ECO:0000313" key="2">
    <source>
        <dbReference type="EMBL" id="RQX02977.1"/>
    </source>
</evidence>
<feature type="transmembrane region" description="Helical" evidence="1">
    <location>
        <begin position="107"/>
        <end position="128"/>
    </location>
</feature>
<dbReference type="Proteomes" id="UP000282312">
    <property type="component" value="Unassembled WGS sequence"/>
</dbReference>
<dbReference type="AlphaFoldDB" id="A0A3N9X9B1"/>
<feature type="transmembrane region" description="Helical" evidence="1">
    <location>
        <begin position="64"/>
        <end position="87"/>
    </location>
</feature>
<organism evidence="2 3">
    <name type="scientific">Micromonospora inaquosa</name>
    <dbReference type="NCBI Taxonomy" id="2203716"/>
    <lineage>
        <taxon>Bacteria</taxon>
        <taxon>Bacillati</taxon>
        <taxon>Actinomycetota</taxon>
        <taxon>Actinomycetes</taxon>
        <taxon>Micromonosporales</taxon>
        <taxon>Micromonosporaceae</taxon>
        <taxon>Micromonospora</taxon>
    </lineage>
</organism>
<feature type="transmembrane region" description="Helical" evidence="1">
    <location>
        <begin position="140"/>
        <end position="160"/>
    </location>
</feature>
<accession>A0A3N9X9B1</accession>
<keyword evidence="1" id="KW-0812">Transmembrane</keyword>
<dbReference type="InterPro" id="IPR018723">
    <property type="entry name" value="DUF2254_membrane"/>
</dbReference>
<proteinExistence type="predicted"/>
<dbReference type="EMBL" id="QGSZ01000198">
    <property type="protein sequence ID" value="RQX02977.1"/>
    <property type="molecule type" value="Genomic_DNA"/>
</dbReference>
<keyword evidence="1" id="KW-0472">Membrane</keyword>
<evidence type="ECO:0000313" key="3">
    <source>
        <dbReference type="Proteomes" id="UP000282312"/>
    </source>
</evidence>
<keyword evidence="3" id="KW-1185">Reference proteome</keyword>
<feature type="transmembrane region" description="Helical" evidence="1">
    <location>
        <begin position="21"/>
        <end position="44"/>
    </location>
</feature>
<comment type="caution">
    <text evidence="2">The sequence shown here is derived from an EMBL/GenBank/DDBJ whole genome shotgun (WGS) entry which is preliminary data.</text>
</comment>
<protein>
    <submittedName>
        <fullName evidence="2">DUF2254 domain-containing protein</fullName>
    </submittedName>
</protein>
<reference evidence="2 3" key="1">
    <citation type="submission" date="2018-05" db="EMBL/GenBank/DDBJ databases">
        <title>Micromonospora from Atacama Desert.</title>
        <authorList>
            <person name="Carro L."/>
            <person name="Goodfellow M."/>
            <person name="Klenk H.-P."/>
        </authorList>
    </citation>
    <scope>NUCLEOTIDE SEQUENCE [LARGE SCALE GENOMIC DNA]</scope>
    <source>
        <strain evidence="2 3">LB39</strain>
    </source>
</reference>
<sequence>MRVVRRRRTASARLAEVRESFWLVPAIFSVGAVLAAVGLSALELQLDLPFGGIVPSGPAGARSLLSSIITAMISFTALVFSITVVALQLASSQYSPRVLRTFLQDRIIQATLGTFVATFLFAMVVLAALPDQEGQRLPELSLAVSIALVLASSATFIYYLHHITTVMRVSHIIGSIGAQTRRSIARLPPPDEPPAVVPGEVTQTVPASEPGMVSNVDLVVLGRLAREHDCAITVVPTPGDFVVAGAPLLRVHQTVGGAARPVPADRAWLGVTVGVERSPGQDLGFGFRQLADIAERALSPGVNDVTTAVRAVQEAHDLLRRLATRPDPTYAVRDDDGTVRARMSSISYDAVLAMIVDDIRLVSGDQPRVRRLLDSIVRDVASMALPVHRAAIGRRLPTAVNDSH</sequence>
<gene>
    <name evidence="2" type="ORF">DLJ59_13485</name>
</gene>
<name>A0A3N9X9B1_9ACTN</name>
<keyword evidence="1" id="KW-1133">Transmembrane helix</keyword>
<evidence type="ECO:0000256" key="1">
    <source>
        <dbReference type="SAM" id="Phobius"/>
    </source>
</evidence>